<accession>A0A2P6PJM2</accession>
<gene>
    <name evidence="1" type="ORF">RchiOBHm_Chr6g0246731</name>
</gene>
<sequence length="54" mass="5878">MVAECNEDRLVSNLERRNGVDLYQAAGFDVVMVNSSDLLLNGCKLGCVNVSSEE</sequence>
<evidence type="ECO:0000313" key="1">
    <source>
        <dbReference type="EMBL" id="PRQ22118.1"/>
    </source>
</evidence>
<dbReference type="Gramene" id="PRQ22118">
    <property type="protein sequence ID" value="PRQ22118"/>
    <property type="gene ID" value="RchiOBHm_Chr6g0246731"/>
</dbReference>
<dbReference type="EMBL" id="PDCK01000044">
    <property type="protein sequence ID" value="PRQ22118.1"/>
    <property type="molecule type" value="Genomic_DNA"/>
</dbReference>
<reference evidence="1 2" key="1">
    <citation type="journal article" date="2018" name="Nat. Genet.">
        <title>The Rosa genome provides new insights in the design of modern roses.</title>
        <authorList>
            <person name="Bendahmane M."/>
        </authorList>
    </citation>
    <scope>NUCLEOTIDE SEQUENCE [LARGE SCALE GENOMIC DNA]</scope>
    <source>
        <strain evidence="2">cv. Old Blush</strain>
    </source>
</reference>
<protein>
    <submittedName>
        <fullName evidence="1">Uncharacterized protein</fullName>
    </submittedName>
</protein>
<comment type="caution">
    <text evidence="1">The sequence shown here is derived from an EMBL/GenBank/DDBJ whole genome shotgun (WGS) entry which is preliminary data.</text>
</comment>
<evidence type="ECO:0000313" key="2">
    <source>
        <dbReference type="Proteomes" id="UP000238479"/>
    </source>
</evidence>
<keyword evidence="2" id="KW-1185">Reference proteome</keyword>
<name>A0A2P6PJM2_ROSCH</name>
<dbReference type="Proteomes" id="UP000238479">
    <property type="component" value="Chromosome 6"/>
</dbReference>
<organism evidence="1 2">
    <name type="scientific">Rosa chinensis</name>
    <name type="common">China rose</name>
    <dbReference type="NCBI Taxonomy" id="74649"/>
    <lineage>
        <taxon>Eukaryota</taxon>
        <taxon>Viridiplantae</taxon>
        <taxon>Streptophyta</taxon>
        <taxon>Embryophyta</taxon>
        <taxon>Tracheophyta</taxon>
        <taxon>Spermatophyta</taxon>
        <taxon>Magnoliopsida</taxon>
        <taxon>eudicotyledons</taxon>
        <taxon>Gunneridae</taxon>
        <taxon>Pentapetalae</taxon>
        <taxon>rosids</taxon>
        <taxon>fabids</taxon>
        <taxon>Rosales</taxon>
        <taxon>Rosaceae</taxon>
        <taxon>Rosoideae</taxon>
        <taxon>Rosoideae incertae sedis</taxon>
        <taxon>Rosa</taxon>
    </lineage>
</organism>
<proteinExistence type="predicted"/>
<dbReference type="AlphaFoldDB" id="A0A2P6PJM2"/>